<evidence type="ECO:0000259" key="2">
    <source>
        <dbReference type="Pfam" id="PF23635"/>
    </source>
</evidence>
<dbReference type="InterPro" id="IPR056594">
    <property type="entry name" value="AT5G49610-like_b-prop"/>
</dbReference>
<dbReference type="AlphaFoldDB" id="A0ABC9FN11"/>
<sequence length="385" mass="43462">MAPAMELLDELTEEIFFRIHPADAMTLARAALVCRRWCRLIADPGFHRRLHEFHRAPPMLGFSCNFDHTTSYYGRPDTDARFLHTSSCLERADMEHSRVLDTRHGHILLNRVTAANHHSPCLFVWDPITKEEHKLGWMPLPGYPGSWNAAVLCTAAGCNHLDCHGKPFTVVFVATRSDCMIFDLVYSSKVGWWSKEKATHLFAQQPEDPLMLEPSALVGNALYFMLQSKTKVLKYSVRTRKMHMIHLPPACFSERRILLMATEDSRLGFATVRDSKLCLWSRDGDPGTDVGWTQRRVIDLKALLPTRALLNPVDVVGFADGVGIFFIKMLYCGHFRIDTKSNRVKKLRSVFGSSTIFPYMSFHTPALGAVAAFRSEESSMGASSA</sequence>
<keyword evidence="4" id="KW-1185">Reference proteome</keyword>
<evidence type="ECO:0008006" key="5">
    <source>
        <dbReference type="Google" id="ProtNLM"/>
    </source>
</evidence>
<evidence type="ECO:0000259" key="1">
    <source>
        <dbReference type="Pfam" id="PF12937"/>
    </source>
</evidence>
<dbReference type="PANTHER" id="PTHR32133">
    <property type="entry name" value="OS07G0120400 PROTEIN"/>
    <property type="match status" value="1"/>
</dbReference>
<proteinExistence type="predicted"/>
<dbReference type="Pfam" id="PF23635">
    <property type="entry name" value="Beta-prop_AT5G49610-like"/>
    <property type="match status" value="1"/>
</dbReference>
<feature type="domain" description="F-box" evidence="1">
    <location>
        <begin position="9"/>
        <end position="51"/>
    </location>
</feature>
<dbReference type="SUPFAM" id="SSF81383">
    <property type="entry name" value="F-box domain"/>
    <property type="match status" value="1"/>
</dbReference>
<dbReference type="InterPro" id="IPR036047">
    <property type="entry name" value="F-box-like_dom_sf"/>
</dbReference>
<reference evidence="4" key="1">
    <citation type="submission" date="2024-06" db="EMBL/GenBank/DDBJ databases">
        <authorList>
            <person name="Ryan C."/>
        </authorList>
    </citation>
    <scope>NUCLEOTIDE SEQUENCE [LARGE SCALE GENOMIC DNA]</scope>
</reference>
<dbReference type="Gene3D" id="1.20.1280.50">
    <property type="match status" value="1"/>
</dbReference>
<dbReference type="InterPro" id="IPR001810">
    <property type="entry name" value="F-box_dom"/>
</dbReference>
<dbReference type="Proteomes" id="UP001497457">
    <property type="component" value="Chromosome 7b"/>
</dbReference>
<dbReference type="EMBL" id="OZ075117">
    <property type="protein sequence ID" value="CAL5077785.1"/>
    <property type="molecule type" value="Genomic_DNA"/>
</dbReference>
<protein>
    <recommendedName>
        <fullName evidence="5">F-box domain-containing protein</fullName>
    </recommendedName>
</protein>
<dbReference type="PANTHER" id="PTHR32133:SF386">
    <property type="entry name" value="F-BOX DOMAIN-CONTAINING PROTEIN"/>
    <property type="match status" value="1"/>
</dbReference>
<dbReference type="Pfam" id="PF12937">
    <property type="entry name" value="F-box-like"/>
    <property type="match status" value="1"/>
</dbReference>
<evidence type="ECO:0000313" key="3">
    <source>
        <dbReference type="EMBL" id="CAL5077785.1"/>
    </source>
</evidence>
<reference evidence="3 4" key="2">
    <citation type="submission" date="2024-10" db="EMBL/GenBank/DDBJ databases">
        <authorList>
            <person name="Ryan C."/>
        </authorList>
    </citation>
    <scope>NUCLEOTIDE SEQUENCE [LARGE SCALE GENOMIC DNA]</scope>
</reference>
<feature type="domain" description="F-box protein AT5G49610-like beta-propeller" evidence="2">
    <location>
        <begin position="99"/>
        <end position="349"/>
    </location>
</feature>
<gene>
    <name evidence="3" type="ORF">URODEC1_LOCUS106808</name>
</gene>
<name>A0ABC9FN11_9POAL</name>
<accession>A0ABC9FN11</accession>
<organism evidence="3 4">
    <name type="scientific">Urochloa decumbens</name>
    <dbReference type="NCBI Taxonomy" id="240449"/>
    <lineage>
        <taxon>Eukaryota</taxon>
        <taxon>Viridiplantae</taxon>
        <taxon>Streptophyta</taxon>
        <taxon>Embryophyta</taxon>
        <taxon>Tracheophyta</taxon>
        <taxon>Spermatophyta</taxon>
        <taxon>Magnoliopsida</taxon>
        <taxon>Liliopsida</taxon>
        <taxon>Poales</taxon>
        <taxon>Poaceae</taxon>
        <taxon>PACMAD clade</taxon>
        <taxon>Panicoideae</taxon>
        <taxon>Panicodae</taxon>
        <taxon>Paniceae</taxon>
        <taxon>Melinidinae</taxon>
        <taxon>Urochloa</taxon>
    </lineage>
</organism>
<evidence type="ECO:0000313" key="4">
    <source>
        <dbReference type="Proteomes" id="UP001497457"/>
    </source>
</evidence>